<name>A0A0W0XGI8_9GAMM</name>
<accession>A0A0W0XGI8</accession>
<sequence length="297" mass="33755">MRFLFVDRIMQLSPGEMVKGIKYIAHDEHYLCRDPLGRLCFIPSLIGETLGQLAAWNVMVCNNFTHRPVAGIVGSAHVHRPVYVGETILLESFIDSLDDAAVRYHSIARVGDEIVFHIEDALGPLLPMAEFIEPTEVRQQFAEINHPGEWSLSNISQMIANRPPNISSGHIAPLEFDHLINCQPGQSITAEKKISCEAPYFPDHFPNKPVLPMTILLECKLNLARLFLEKSQWVDKYQIRELRKIKMNEFVYPGDVLLCHLKVKQQQEDELILSYRSEVDGRRVCVLDVVMTAKGVL</sequence>
<gene>
    <name evidence="2" type="primary">fabA</name>
    <name evidence="2" type="ORF">Loak_0563</name>
</gene>
<dbReference type="Pfam" id="PF07977">
    <property type="entry name" value="FabA"/>
    <property type="match status" value="1"/>
</dbReference>
<dbReference type="PATRIC" id="fig|29423.5.peg.585"/>
<organism evidence="2 3">
    <name type="scientific">Legionella oakridgensis</name>
    <dbReference type="NCBI Taxonomy" id="29423"/>
    <lineage>
        <taxon>Bacteria</taxon>
        <taxon>Pseudomonadati</taxon>
        <taxon>Pseudomonadota</taxon>
        <taxon>Gammaproteobacteria</taxon>
        <taxon>Legionellales</taxon>
        <taxon>Legionellaceae</taxon>
        <taxon>Legionella</taxon>
    </lineage>
</organism>
<dbReference type="Gene3D" id="3.10.129.10">
    <property type="entry name" value="Hotdog Thioesterase"/>
    <property type="match status" value="2"/>
</dbReference>
<dbReference type="InterPro" id="IPR013114">
    <property type="entry name" value="FabA_FabZ"/>
</dbReference>
<evidence type="ECO:0000313" key="2">
    <source>
        <dbReference type="EMBL" id="KTD43587.1"/>
    </source>
</evidence>
<dbReference type="InterPro" id="IPR029069">
    <property type="entry name" value="HotDog_dom_sf"/>
</dbReference>
<dbReference type="AlphaFoldDB" id="A0A0W0XGI8"/>
<dbReference type="SUPFAM" id="SSF54637">
    <property type="entry name" value="Thioesterase/thiol ester dehydrase-isomerase"/>
    <property type="match status" value="2"/>
</dbReference>
<dbReference type="RefSeq" id="WP_058388810.1">
    <property type="nucleotide sequence ID" value="NZ_LCUA01000021.1"/>
</dbReference>
<dbReference type="Proteomes" id="UP000054858">
    <property type="component" value="Unassembled WGS sequence"/>
</dbReference>
<evidence type="ECO:0000256" key="1">
    <source>
        <dbReference type="ARBA" id="ARBA00023239"/>
    </source>
</evidence>
<keyword evidence="1" id="KW-0456">Lyase</keyword>
<comment type="caution">
    <text evidence="2">The sequence shown here is derived from an EMBL/GenBank/DDBJ whole genome shotgun (WGS) entry which is preliminary data.</text>
</comment>
<proteinExistence type="predicted"/>
<evidence type="ECO:0000313" key="3">
    <source>
        <dbReference type="Proteomes" id="UP000054858"/>
    </source>
</evidence>
<dbReference type="PANTHER" id="PTHR30272:SF1">
    <property type="entry name" value="3-HYDROXYACYL-[ACYL-CARRIER-PROTEIN] DEHYDRATASE"/>
    <property type="match status" value="1"/>
</dbReference>
<dbReference type="EMBL" id="LNYP01000007">
    <property type="protein sequence ID" value="KTD43587.1"/>
    <property type="molecule type" value="Genomic_DNA"/>
</dbReference>
<reference evidence="2 3" key="1">
    <citation type="submission" date="2015-11" db="EMBL/GenBank/DDBJ databases">
        <title>Genomic analysis of 38 Legionella species identifies large and diverse effector repertoires.</title>
        <authorList>
            <person name="Burstein D."/>
            <person name="Amaro F."/>
            <person name="Zusman T."/>
            <person name="Lifshitz Z."/>
            <person name="Cohen O."/>
            <person name="Gilbert J.A."/>
            <person name="Pupko T."/>
            <person name="Shuman H.A."/>
            <person name="Segal G."/>
        </authorList>
    </citation>
    <scope>NUCLEOTIDE SEQUENCE [LARGE SCALE GENOMIC DNA]</scope>
    <source>
        <strain evidence="2 3">Oak Ridge-10</strain>
    </source>
</reference>
<protein>
    <submittedName>
        <fullName evidence="2">(3R)-hydroxymyristoyl-ACP dehydratase</fullName>
    </submittedName>
</protein>
<dbReference type="PANTHER" id="PTHR30272">
    <property type="entry name" value="3-HYDROXYACYL-[ACYL-CARRIER-PROTEIN] DEHYDRATASE"/>
    <property type="match status" value="1"/>
</dbReference>
<dbReference type="GO" id="GO:0016829">
    <property type="term" value="F:lyase activity"/>
    <property type="evidence" value="ECO:0007669"/>
    <property type="project" value="UniProtKB-KW"/>
</dbReference>